<name>D8JBL6_HALJB</name>
<dbReference type="InterPro" id="IPR005101">
    <property type="entry name" value="Cryptochr/Photolyase_FAD-bd"/>
</dbReference>
<feature type="domain" description="Cryptochrome/DNA photolyase FAD-binding" evidence="5">
    <location>
        <begin position="1"/>
        <end position="144"/>
    </location>
</feature>
<dbReference type="Proteomes" id="UP000011645">
    <property type="component" value="Unassembled WGS sequence"/>
</dbReference>
<dbReference type="HOGENOM" id="CLU_1387550_0_0_2"/>
<proteinExistence type="predicted"/>
<keyword evidence="9" id="KW-1185">Reference proteome</keyword>
<evidence type="ECO:0000259" key="5">
    <source>
        <dbReference type="Pfam" id="PF03441"/>
    </source>
</evidence>
<dbReference type="PANTHER" id="PTHR11455:SF9">
    <property type="entry name" value="CRYPTOCHROME CIRCADIAN CLOCK 5 ISOFORM X1"/>
    <property type="match status" value="1"/>
</dbReference>
<evidence type="ECO:0000256" key="3">
    <source>
        <dbReference type="PIRSR" id="PIRSR602081-1"/>
    </source>
</evidence>
<organism evidence="6 8">
    <name type="scientific">Halalkalicoccus jeotgali (strain DSM 18796 / CECT 7217 / JCM 14584 / KCTC 4019 / B3)</name>
    <dbReference type="NCBI Taxonomy" id="795797"/>
    <lineage>
        <taxon>Archaea</taxon>
        <taxon>Methanobacteriati</taxon>
        <taxon>Methanobacteriota</taxon>
        <taxon>Stenosarchaea group</taxon>
        <taxon>Halobacteria</taxon>
        <taxon>Halobacteriales</taxon>
        <taxon>Halococcaceae</taxon>
        <taxon>Halalkalicoccus</taxon>
    </lineage>
</organism>
<keyword evidence="7" id="KW-0456">Lyase</keyword>
<dbReference type="Gene3D" id="1.10.579.10">
    <property type="entry name" value="DNA Cyclobutane Dipyrimidine Photolyase, subunit A, domain 3"/>
    <property type="match status" value="1"/>
</dbReference>
<feature type="region of interest" description="Disordered" evidence="4">
    <location>
        <begin position="150"/>
        <end position="196"/>
    </location>
</feature>
<dbReference type="SUPFAM" id="SSF48173">
    <property type="entry name" value="Cryptochrome/photolyase FAD-binding domain"/>
    <property type="match status" value="1"/>
</dbReference>
<dbReference type="EMBL" id="AOHV01000016">
    <property type="protein sequence ID" value="ELY39068.1"/>
    <property type="molecule type" value="Genomic_DNA"/>
</dbReference>
<comment type="cofactor">
    <cofactor evidence="3">
        <name>FAD</name>
        <dbReference type="ChEBI" id="CHEBI:57692"/>
    </cofactor>
    <text evidence="3">Binds 1 FAD per subunit.</text>
</comment>
<dbReference type="GO" id="GO:0009416">
    <property type="term" value="P:response to light stimulus"/>
    <property type="evidence" value="ECO:0007669"/>
    <property type="project" value="TreeGrafter"/>
</dbReference>
<evidence type="ECO:0000313" key="9">
    <source>
        <dbReference type="Proteomes" id="UP000011645"/>
    </source>
</evidence>
<evidence type="ECO:0000256" key="4">
    <source>
        <dbReference type="SAM" id="MobiDB-lite"/>
    </source>
</evidence>
<feature type="compositionally biased region" description="Basic residues" evidence="4">
    <location>
        <begin position="162"/>
        <end position="171"/>
    </location>
</feature>
<dbReference type="AlphaFoldDB" id="D8JBL6"/>
<dbReference type="EMBL" id="CP002063">
    <property type="protein sequence ID" value="ADJ16669.1"/>
    <property type="molecule type" value="Genomic_DNA"/>
</dbReference>
<keyword evidence="2 3" id="KW-0274">FAD</keyword>
<evidence type="ECO:0000256" key="2">
    <source>
        <dbReference type="ARBA" id="ARBA00022827"/>
    </source>
</evidence>
<dbReference type="PANTHER" id="PTHR11455">
    <property type="entry name" value="CRYPTOCHROME"/>
    <property type="match status" value="1"/>
</dbReference>
<evidence type="ECO:0000313" key="7">
    <source>
        <dbReference type="EMBL" id="ELY39068.1"/>
    </source>
</evidence>
<dbReference type="InterPro" id="IPR002081">
    <property type="entry name" value="Cryptochrome/DNA_photolyase_1"/>
</dbReference>
<dbReference type="GO" id="GO:0071949">
    <property type="term" value="F:FAD binding"/>
    <property type="evidence" value="ECO:0007669"/>
    <property type="project" value="TreeGrafter"/>
</dbReference>
<dbReference type="PATRIC" id="fig|795797.18.peg.3270"/>
<reference evidence="7 9" key="2">
    <citation type="journal article" date="2014" name="PLoS Genet.">
        <title>Phylogenetically driven sequencing of extremely halophilic archaea reveals strategies for static and dynamic osmo-response.</title>
        <authorList>
            <person name="Becker E.A."/>
            <person name="Seitzer P.M."/>
            <person name="Tritt A."/>
            <person name="Larsen D."/>
            <person name="Krusor M."/>
            <person name="Yao A.I."/>
            <person name="Wu D."/>
            <person name="Madern D."/>
            <person name="Eisen J.A."/>
            <person name="Darling A.E."/>
            <person name="Facciotti M.T."/>
        </authorList>
    </citation>
    <scope>NUCLEOTIDE SEQUENCE [LARGE SCALE GENOMIC DNA]</scope>
    <source>
        <strain evidence="7">B3</strain>
        <strain evidence="9">DSM 18796 / CECT 7217 / JCM 14584 / KCTC 4019 / B3</strain>
    </source>
</reference>
<protein>
    <submittedName>
        <fullName evidence="6">Deoxyribodipyrimidine photolyase</fullName>
    </submittedName>
</protein>
<dbReference type="InterPro" id="IPR036134">
    <property type="entry name" value="Crypto/Photolyase_FAD-like_sf"/>
</dbReference>
<gene>
    <name evidence="6" type="ordered locus">HacjB3_16596</name>
    <name evidence="7" type="ORF">C497_06139</name>
</gene>
<keyword evidence="1 3" id="KW-0285">Flavoprotein</keyword>
<keyword evidence="6" id="KW-0614">Plasmid</keyword>
<dbReference type="KEGG" id="hje:HacjB3_16596"/>
<dbReference type="Pfam" id="PF03441">
    <property type="entry name" value="FAD_binding_7"/>
    <property type="match status" value="1"/>
</dbReference>
<sequence>MRALTETGFLNFRMRAMVASFFSYILKQWWRIGADFMYYHLIDADPAINYAQWQMQCGLVGCHPNRIYNPRKQVRENDPAGEFIREYVPELQNLSTTFLERPEKTPLHVQEQSGVTIGDTSDAVYPYPIVDFEREATLAREQFNDRADAAREALQDPDVRRRASLSRKRRHQEFSTESTGTNSADTADQQQLADYS</sequence>
<geneLocation type="plasmid" evidence="6 8">
    <name>1</name>
</geneLocation>
<evidence type="ECO:0000256" key="1">
    <source>
        <dbReference type="ARBA" id="ARBA00022630"/>
    </source>
</evidence>
<evidence type="ECO:0000313" key="6">
    <source>
        <dbReference type="EMBL" id="ADJ16669.1"/>
    </source>
</evidence>
<dbReference type="GO" id="GO:0003904">
    <property type="term" value="F:deoxyribodipyrimidine photo-lyase activity"/>
    <property type="evidence" value="ECO:0007669"/>
    <property type="project" value="TreeGrafter"/>
</dbReference>
<dbReference type="Proteomes" id="UP000000390">
    <property type="component" value="Plasmid 1"/>
</dbReference>
<feature type="binding site" evidence="3">
    <location>
        <begin position="43"/>
        <end position="45"/>
    </location>
    <ligand>
        <name>FAD</name>
        <dbReference type="ChEBI" id="CHEBI:57692"/>
    </ligand>
</feature>
<feature type="compositionally biased region" description="Basic and acidic residues" evidence="4">
    <location>
        <begin position="150"/>
        <end position="161"/>
    </location>
</feature>
<evidence type="ECO:0000313" key="8">
    <source>
        <dbReference type="Proteomes" id="UP000000390"/>
    </source>
</evidence>
<dbReference type="GO" id="GO:0003677">
    <property type="term" value="F:DNA binding"/>
    <property type="evidence" value="ECO:0007669"/>
    <property type="project" value="TreeGrafter"/>
</dbReference>
<accession>D8JBL6</accession>
<dbReference type="eggNOG" id="arCOG02840">
    <property type="taxonomic scope" value="Archaea"/>
</dbReference>
<reference evidence="6 8" key="1">
    <citation type="journal article" date="2010" name="J. Bacteriol.">
        <title>Complete genome sequence of Halalkalicoccus jeotgali B3(T), an extremely halophilic archaeon.</title>
        <authorList>
            <person name="Roh S.W."/>
            <person name="Nam Y.D."/>
            <person name="Nam S.H."/>
            <person name="Choi S.H."/>
            <person name="Park H.S."/>
            <person name="Bae J.W."/>
        </authorList>
    </citation>
    <scope>NUCLEOTIDE SEQUENCE [LARGE SCALE GENOMIC DNA]</scope>
    <source>
        <strain evidence="6">B3</strain>
        <strain evidence="8">DSM 18796 / CECT 7217 / JCM 14584 / KCTC 4019 / B3</strain>
        <plasmid evidence="8">1</plasmid>
    </source>
</reference>
<feature type="compositionally biased region" description="Polar residues" evidence="4">
    <location>
        <begin position="175"/>
        <end position="196"/>
    </location>
</feature>